<evidence type="ECO:0000313" key="2">
    <source>
        <dbReference type="EMBL" id="GMF53599.1"/>
    </source>
</evidence>
<comment type="caution">
    <text evidence="2">The sequence shown here is derived from an EMBL/GenBank/DDBJ whole genome shotgun (WGS) entry which is preliminary data.</text>
</comment>
<feature type="compositionally biased region" description="Basic and acidic residues" evidence="1">
    <location>
        <begin position="57"/>
        <end position="94"/>
    </location>
</feature>
<feature type="compositionally biased region" description="Basic and acidic residues" evidence="1">
    <location>
        <begin position="208"/>
        <end position="221"/>
    </location>
</feature>
<feature type="region of interest" description="Disordered" evidence="1">
    <location>
        <begin position="148"/>
        <end position="265"/>
    </location>
</feature>
<feature type="region of interest" description="Disordered" evidence="1">
    <location>
        <begin position="57"/>
        <end position="127"/>
    </location>
</feature>
<organism evidence="2 3">
    <name type="scientific">Phytophthora fragariaefolia</name>
    <dbReference type="NCBI Taxonomy" id="1490495"/>
    <lineage>
        <taxon>Eukaryota</taxon>
        <taxon>Sar</taxon>
        <taxon>Stramenopiles</taxon>
        <taxon>Oomycota</taxon>
        <taxon>Peronosporomycetes</taxon>
        <taxon>Peronosporales</taxon>
        <taxon>Peronosporaceae</taxon>
        <taxon>Phytophthora</taxon>
    </lineage>
</organism>
<dbReference type="AlphaFoldDB" id="A0A9W6Y511"/>
<name>A0A9W6Y511_9STRA</name>
<gene>
    <name evidence="2" type="ORF">Pfra01_002219800</name>
</gene>
<keyword evidence="3" id="KW-1185">Reference proteome</keyword>
<accession>A0A9W6Y511</accession>
<evidence type="ECO:0000256" key="1">
    <source>
        <dbReference type="SAM" id="MobiDB-lite"/>
    </source>
</evidence>
<feature type="compositionally biased region" description="Basic and acidic residues" evidence="1">
    <location>
        <begin position="254"/>
        <end position="265"/>
    </location>
</feature>
<protein>
    <submittedName>
        <fullName evidence="2">Unnamed protein product</fullName>
    </submittedName>
</protein>
<dbReference type="EMBL" id="BSXT01003309">
    <property type="protein sequence ID" value="GMF53599.1"/>
    <property type="molecule type" value="Genomic_DNA"/>
</dbReference>
<proteinExistence type="predicted"/>
<feature type="compositionally biased region" description="Basic and acidic residues" evidence="1">
    <location>
        <begin position="170"/>
        <end position="189"/>
    </location>
</feature>
<dbReference type="Proteomes" id="UP001165121">
    <property type="component" value="Unassembled WGS sequence"/>
</dbReference>
<evidence type="ECO:0000313" key="3">
    <source>
        <dbReference type="Proteomes" id="UP001165121"/>
    </source>
</evidence>
<reference evidence="2" key="1">
    <citation type="submission" date="2023-04" db="EMBL/GenBank/DDBJ databases">
        <title>Phytophthora fragariaefolia NBRC 109709.</title>
        <authorList>
            <person name="Ichikawa N."/>
            <person name="Sato H."/>
            <person name="Tonouchi N."/>
        </authorList>
    </citation>
    <scope>NUCLEOTIDE SEQUENCE</scope>
    <source>
        <strain evidence="2">NBRC 109709</strain>
    </source>
</reference>
<sequence>MECKRLRELVCTTARSHFVVTTYNGDGADGSAQAEHSQHARGLGAAGAEVVGHEDLRGRAEAPEERPEQRPQARDDRVGGDDVRAEPGHHERQGRVGQVGHHAVRRHGTGDVQEDRESVAREGANVPAAPGLQVHLLVADAVRDERQGLEPRGDHHGHGRAVEAQAAPAERPEDERVVGRAGHADGQRAHDRRGRHDAHGLEVQPHAGVRERGPDAERQDALAEPQHLGVGRGQLQHEADAPVPEQHGQRQQRHGREPDPQPRARELAVLGATRLAAQQLERCMGPSCPSAG</sequence>